<dbReference type="RefSeq" id="YP_009104965.1">
    <property type="nucleotide sequence ID" value="NC_025526.1"/>
</dbReference>
<keyword evidence="10" id="KW-0934">Plastid</keyword>
<dbReference type="NCBIfam" id="TIGR01032">
    <property type="entry name" value="rplT_bact"/>
    <property type="match status" value="1"/>
</dbReference>
<dbReference type="GO" id="GO:0003735">
    <property type="term" value="F:structural constituent of ribosome"/>
    <property type="evidence" value="ECO:0007669"/>
    <property type="project" value="InterPro"/>
</dbReference>
<keyword evidence="2 7" id="KW-0699">rRNA-binding</keyword>
<evidence type="ECO:0000313" key="10">
    <source>
        <dbReference type="EMBL" id="AIT93598.1"/>
    </source>
</evidence>
<comment type="similarity">
    <text evidence="1 7 8">Belongs to the bacterial ribosomal protein bL20 family.</text>
</comment>
<dbReference type="FunFam" id="1.10.1900.20:FF:000001">
    <property type="entry name" value="50S ribosomal protein L20"/>
    <property type="match status" value="1"/>
</dbReference>
<dbReference type="AlphaFoldDB" id="A0A097KK89"/>
<geneLocation type="chloroplast" evidence="10"/>
<organism evidence="10">
    <name type="scientific">Watanabea reniformis</name>
    <dbReference type="NCBI Taxonomy" id="191674"/>
    <lineage>
        <taxon>Eukaryota</taxon>
        <taxon>Viridiplantae</taxon>
        <taxon>Chlorophyta</taxon>
        <taxon>core chlorophytes</taxon>
        <taxon>Trebouxiophyceae</taxon>
        <taxon>Watanabeales</taxon>
        <taxon>Watanabeaceae</taxon>
        <taxon>Watanabea</taxon>
    </lineage>
</organism>
<evidence type="ECO:0000256" key="5">
    <source>
        <dbReference type="ARBA" id="ARBA00023274"/>
    </source>
</evidence>
<evidence type="ECO:0000256" key="8">
    <source>
        <dbReference type="RuleBase" id="RU000561"/>
    </source>
</evidence>
<dbReference type="PANTHER" id="PTHR10986">
    <property type="entry name" value="39S RIBOSOMAL PROTEIN L20"/>
    <property type="match status" value="1"/>
</dbReference>
<accession>A0A097KK89</accession>
<evidence type="ECO:0000256" key="2">
    <source>
        <dbReference type="ARBA" id="ARBA00022730"/>
    </source>
</evidence>
<evidence type="ECO:0000256" key="9">
    <source>
        <dbReference type="RuleBase" id="RU004311"/>
    </source>
</evidence>
<dbReference type="EMBL" id="KM462863">
    <property type="protein sequence ID" value="AIT93598.1"/>
    <property type="molecule type" value="Genomic_DNA"/>
</dbReference>
<dbReference type="Gene3D" id="1.10.1900.20">
    <property type="entry name" value="Ribosomal protein L20"/>
    <property type="match status" value="1"/>
</dbReference>
<dbReference type="GeneID" id="22158549"/>
<dbReference type="GO" id="GO:0006412">
    <property type="term" value="P:translation"/>
    <property type="evidence" value="ECO:0007669"/>
    <property type="project" value="InterPro"/>
</dbReference>
<sequence length="115" mass="13297">MTRVKRGNVARKRRQKTLKIASGFRGSSGQLFRVANQHALKSLRHSSRDRVQRKRTFRAVWITRINAAARGYGLSYSQFTHFLKQSKMCLNRKMVSQLTVLDKDAFQQLVTSLQS</sequence>
<dbReference type="HAMAP" id="MF_00382">
    <property type="entry name" value="Ribosomal_bL20"/>
    <property type="match status" value="1"/>
</dbReference>
<dbReference type="GO" id="GO:0005840">
    <property type="term" value="C:ribosome"/>
    <property type="evidence" value="ECO:0007669"/>
    <property type="project" value="UniProtKB-KW"/>
</dbReference>
<gene>
    <name evidence="7 10" type="primary">rpl20</name>
</gene>
<dbReference type="InterPro" id="IPR005813">
    <property type="entry name" value="Ribosomal_bL20"/>
</dbReference>
<dbReference type="SUPFAM" id="SSF74731">
    <property type="entry name" value="Ribosomal protein L20"/>
    <property type="match status" value="1"/>
</dbReference>
<name>A0A097KK89_9CHLO</name>
<dbReference type="GO" id="GO:0000027">
    <property type="term" value="P:ribosomal large subunit assembly"/>
    <property type="evidence" value="ECO:0007669"/>
    <property type="project" value="UniProtKB-UniRule"/>
</dbReference>
<dbReference type="GO" id="GO:1990904">
    <property type="term" value="C:ribonucleoprotein complex"/>
    <property type="evidence" value="ECO:0007669"/>
    <property type="project" value="UniProtKB-KW"/>
</dbReference>
<proteinExistence type="inferred from homology"/>
<comment type="subcellular location">
    <subcellularLocation>
        <location evidence="7">Plastid</location>
        <location evidence="7">Chloroplast</location>
    </subcellularLocation>
</comment>
<keyword evidence="3 7" id="KW-0694">RNA-binding</keyword>
<dbReference type="GO" id="GO:0019843">
    <property type="term" value="F:rRNA binding"/>
    <property type="evidence" value="ECO:0007669"/>
    <property type="project" value="UniProtKB-UniRule"/>
</dbReference>
<evidence type="ECO:0000256" key="1">
    <source>
        <dbReference type="ARBA" id="ARBA00007698"/>
    </source>
</evidence>
<evidence type="ECO:0000256" key="3">
    <source>
        <dbReference type="ARBA" id="ARBA00022884"/>
    </source>
</evidence>
<dbReference type="CDD" id="cd07026">
    <property type="entry name" value="Ribosomal_L20"/>
    <property type="match status" value="1"/>
</dbReference>
<evidence type="ECO:0000256" key="6">
    <source>
        <dbReference type="ARBA" id="ARBA00035295"/>
    </source>
</evidence>
<evidence type="ECO:0000256" key="7">
    <source>
        <dbReference type="HAMAP-Rule" id="MF_00382"/>
    </source>
</evidence>
<dbReference type="PROSITE" id="PS00937">
    <property type="entry name" value="RIBOSOMAL_L20"/>
    <property type="match status" value="1"/>
</dbReference>
<dbReference type="GO" id="GO:0009507">
    <property type="term" value="C:chloroplast"/>
    <property type="evidence" value="ECO:0007669"/>
    <property type="project" value="UniProtKB-SubCell"/>
</dbReference>
<dbReference type="InterPro" id="IPR035566">
    <property type="entry name" value="Ribosomal_protein_bL20_C"/>
</dbReference>
<dbReference type="PRINTS" id="PR00062">
    <property type="entry name" value="RIBOSOMALL20"/>
</dbReference>
<keyword evidence="5 7" id="KW-0687">Ribonucleoprotein</keyword>
<dbReference type="Gene3D" id="6.10.160.10">
    <property type="match status" value="1"/>
</dbReference>
<reference evidence="10" key="1">
    <citation type="journal article" date="2014" name="BMC Evol. Biol.">
        <title>Chloroplast phylogenomic analysis resolves deep-level relationships within the green algal class Trebouxiophyceae.</title>
        <authorList>
            <person name="Lemieux C."/>
            <person name="Otis C."/>
            <person name="Turmel M."/>
        </authorList>
    </citation>
    <scope>NUCLEOTIDE SEQUENCE</scope>
</reference>
<dbReference type="InterPro" id="IPR049946">
    <property type="entry name" value="RIBOSOMAL_L20_CS"/>
</dbReference>
<comment type="function">
    <text evidence="7 9">Binds directly to 23S ribosomal RNA and is necessary for the in vitro assembly process of the 50S ribosomal subunit. It is not involved in the protein synthesizing functions of that subunit.</text>
</comment>
<dbReference type="Pfam" id="PF00453">
    <property type="entry name" value="Ribosomal_L20"/>
    <property type="match status" value="1"/>
</dbReference>
<keyword evidence="4 7" id="KW-0689">Ribosomal protein</keyword>
<protein>
    <recommendedName>
        <fullName evidence="6 7">Large ribosomal subunit protein bL20c</fullName>
    </recommendedName>
</protein>
<keyword evidence="10" id="KW-0150">Chloroplast</keyword>
<evidence type="ECO:0000256" key="4">
    <source>
        <dbReference type="ARBA" id="ARBA00022980"/>
    </source>
</evidence>